<dbReference type="AlphaFoldDB" id="A0A955I4M3"/>
<evidence type="ECO:0000313" key="2">
    <source>
        <dbReference type="EMBL" id="MCA9378810.1"/>
    </source>
</evidence>
<keyword evidence="1" id="KW-1133">Transmembrane helix</keyword>
<reference evidence="2" key="1">
    <citation type="submission" date="2020-04" db="EMBL/GenBank/DDBJ databases">
        <authorList>
            <person name="Zhang T."/>
        </authorList>
    </citation>
    <scope>NUCLEOTIDE SEQUENCE</scope>
    <source>
        <strain evidence="2">HKST-UBA12</strain>
    </source>
</reference>
<feature type="transmembrane region" description="Helical" evidence="1">
    <location>
        <begin position="12"/>
        <end position="31"/>
    </location>
</feature>
<sequence length="220" mass="23840">MARRKRKVNNFHLAIVGMLILLTGLLLIKVITDVGYQIKESAIIPQQTDLSLDTLPVEDPTRVNLQGPEVKVPADWTVSALLESTKGTGYECNLAGCTRVAIVGSKVADSVISRVIISSPGFVVFPAEVSTTSSEIVLDMAGEQVTFTALRYYLADFVQLGSNAGDSQEEEFTDYALFYELMGCSAQKVCVQVGPLAADVQQNQAQVKAFQAFLSELTIE</sequence>
<keyword evidence="1" id="KW-0472">Membrane</keyword>
<gene>
    <name evidence="2" type="ORF">KC640_00115</name>
</gene>
<dbReference type="EMBL" id="JAGQLI010000009">
    <property type="protein sequence ID" value="MCA9378810.1"/>
    <property type="molecule type" value="Genomic_DNA"/>
</dbReference>
<accession>A0A955I4M3</accession>
<keyword evidence="1" id="KW-0812">Transmembrane</keyword>
<organism evidence="2 3">
    <name type="scientific">Candidatus Dojkabacteria bacterium</name>
    <dbReference type="NCBI Taxonomy" id="2099670"/>
    <lineage>
        <taxon>Bacteria</taxon>
        <taxon>Candidatus Dojkabacteria</taxon>
    </lineage>
</organism>
<proteinExistence type="predicted"/>
<evidence type="ECO:0000313" key="3">
    <source>
        <dbReference type="Proteomes" id="UP000760819"/>
    </source>
</evidence>
<dbReference type="Proteomes" id="UP000760819">
    <property type="component" value="Unassembled WGS sequence"/>
</dbReference>
<protein>
    <submittedName>
        <fullName evidence="2">Uncharacterized protein</fullName>
    </submittedName>
</protein>
<comment type="caution">
    <text evidence="2">The sequence shown here is derived from an EMBL/GenBank/DDBJ whole genome shotgun (WGS) entry which is preliminary data.</text>
</comment>
<evidence type="ECO:0000256" key="1">
    <source>
        <dbReference type="SAM" id="Phobius"/>
    </source>
</evidence>
<name>A0A955I4M3_9BACT</name>
<reference evidence="2" key="2">
    <citation type="journal article" date="2021" name="Microbiome">
        <title>Successional dynamics and alternative stable states in a saline activated sludge microbial community over 9 years.</title>
        <authorList>
            <person name="Wang Y."/>
            <person name="Ye J."/>
            <person name="Ju F."/>
            <person name="Liu L."/>
            <person name="Boyd J.A."/>
            <person name="Deng Y."/>
            <person name="Parks D.H."/>
            <person name="Jiang X."/>
            <person name="Yin X."/>
            <person name="Woodcroft B.J."/>
            <person name="Tyson G.W."/>
            <person name="Hugenholtz P."/>
            <person name="Polz M.F."/>
            <person name="Zhang T."/>
        </authorList>
    </citation>
    <scope>NUCLEOTIDE SEQUENCE</scope>
    <source>
        <strain evidence="2">HKST-UBA12</strain>
    </source>
</reference>